<proteinExistence type="inferred from homology"/>
<gene>
    <name evidence="5" type="ORF">C5167_006700</name>
</gene>
<dbReference type="PANTHER" id="PTHR43180">
    <property type="entry name" value="3-OXOACYL-(ACYL-CARRIER-PROTEIN) REDUCTASE (AFU_ORTHOLOGUE AFUA_6G11210)"/>
    <property type="match status" value="1"/>
</dbReference>
<evidence type="ECO:0000256" key="3">
    <source>
        <dbReference type="ARBA" id="ARBA00066949"/>
    </source>
</evidence>
<dbReference type="SUPFAM" id="SSF51735">
    <property type="entry name" value="NAD(P)-binding Rossmann-fold domains"/>
    <property type="match status" value="1"/>
</dbReference>
<dbReference type="PRINTS" id="PR00081">
    <property type="entry name" value="GDHRDH"/>
</dbReference>
<name>A0A4Y7JHI5_PAPSO</name>
<dbReference type="Proteomes" id="UP000316621">
    <property type="component" value="Chromosome 4"/>
</dbReference>
<evidence type="ECO:0000313" key="6">
    <source>
        <dbReference type="Proteomes" id="UP000316621"/>
    </source>
</evidence>
<dbReference type="PRINTS" id="PR00080">
    <property type="entry name" value="SDRFAMILY"/>
</dbReference>
<dbReference type="NCBIfam" id="NF005559">
    <property type="entry name" value="PRK07231.1"/>
    <property type="match status" value="1"/>
</dbReference>
<reference evidence="5 6" key="1">
    <citation type="journal article" date="2018" name="Science">
        <title>The opium poppy genome and morphinan production.</title>
        <authorList>
            <person name="Guo L."/>
            <person name="Winzer T."/>
            <person name="Yang X."/>
            <person name="Li Y."/>
            <person name="Ning Z."/>
            <person name="He Z."/>
            <person name="Teodor R."/>
            <person name="Lu Y."/>
            <person name="Bowser T.A."/>
            <person name="Graham I.A."/>
            <person name="Ye K."/>
        </authorList>
    </citation>
    <scope>NUCLEOTIDE SEQUENCE [LARGE SCALE GENOMIC DNA]</scope>
    <source>
        <strain evidence="6">cv. HN1</strain>
        <tissue evidence="5">Leaves</tissue>
    </source>
</reference>
<dbReference type="EMBL" id="CM010718">
    <property type="protein sequence ID" value="RZC59401.1"/>
    <property type="molecule type" value="Genomic_DNA"/>
</dbReference>
<evidence type="ECO:0000256" key="2">
    <source>
        <dbReference type="ARBA" id="ARBA00023002"/>
    </source>
</evidence>
<dbReference type="PANTHER" id="PTHR43180:SF55">
    <property type="entry name" value="ALCOHOL DEHYDROGENASE-LIKE PROTEIN"/>
    <property type="match status" value="1"/>
</dbReference>
<evidence type="ECO:0000313" key="5">
    <source>
        <dbReference type="EMBL" id="RZC59401.1"/>
    </source>
</evidence>
<dbReference type="STRING" id="3469.A0A4Y7JHI5"/>
<dbReference type="AlphaFoldDB" id="A0A4Y7JHI5"/>
<keyword evidence="2" id="KW-0560">Oxidoreductase</keyword>
<protein>
    <recommendedName>
        <fullName evidence="4">Secoisolariciresinol dehydrogenase</fullName>
        <ecNumber evidence="3">1.1.1.331</ecNumber>
    </recommendedName>
</protein>
<dbReference type="EC" id="1.1.1.331" evidence="3"/>
<sequence length="324" mass="34451">MSIRSLLIARKSNLRDLKAGRIVIGAATSLMFHQNNNPAAPAACFSSATSTALGGGSRLEGKVALITGAASGIGKASAREFIQQGAHVIIADSDKEIGSQTATELGARANFVHCDVTEESQVAEAVDFAVARHGKLDIMYNNAGIVGPSFPPSIADLNLDEFDRVMRVNVRGTMAGIKHAVRVMKPTHAGSILCTASITGILGGLGPHPYSVSKFTLPGIVKSVASEISQDGIRINCISPFVIPTPLVVAQMQKFYGVEREWIENMIYELGELKGAKCEDIDIARAAVFLASDEAKYISGHNLVVDGAFTCFKRLNMPRPDQVV</sequence>
<dbReference type="OrthoDB" id="294295at2759"/>
<dbReference type="FunFam" id="3.40.50.720:FF:000084">
    <property type="entry name" value="Short-chain dehydrogenase reductase"/>
    <property type="match status" value="1"/>
</dbReference>
<dbReference type="Gene3D" id="3.40.50.720">
    <property type="entry name" value="NAD(P)-binding Rossmann-like Domain"/>
    <property type="match status" value="1"/>
</dbReference>
<dbReference type="GO" id="GO:0009807">
    <property type="term" value="P:lignan biosynthetic process"/>
    <property type="evidence" value="ECO:0007669"/>
    <property type="project" value="UniProtKB-ARBA"/>
</dbReference>
<evidence type="ECO:0000256" key="1">
    <source>
        <dbReference type="ARBA" id="ARBA00006484"/>
    </source>
</evidence>
<accession>A0A4Y7JHI5</accession>
<organism evidence="5 6">
    <name type="scientific">Papaver somniferum</name>
    <name type="common">Opium poppy</name>
    <dbReference type="NCBI Taxonomy" id="3469"/>
    <lineage>
        <taxon>Eukaryota</taxon>
        <taxon>Viridiplantae</taxon>
        <taxon>Streptophyta</taxon>
        <taxon>Embryophyta</taxon>
        <taxon>Tracheophyta</taxon>
        <taxon>Spermatophyta</taxon>
        <taxon>Magnoliopsida</taxon>
        <taxon>Ranunculales</taxon>
        <taxon>Papaveraceae</taxon>
        <taxon>Papaveroideae</taxon>
        <taxon>Papaver</taxon>
    </lineage>
</organism>
<dbReference type="InterPro" id="IPR002347">
    <property type="entry name" value="SDR_fam"/>
</dbReference>
<dbReference type="Pfam" id="PF13561">
    <property type="entry name" value="adh_short_C2"/>
    <property type="match status" value="1"/>
</dbReference>
<dbReference type="GO" id="GO:0120529">
    <property type="term" value="F:secoisolariciresinol dehydrogenase activity"/>
    <property type="evidence" value="ECO:0007669"/>
    <property type="project" value="UniProtKB-EC"/>
</dbReference>
<evidence type="ECO:0000256" key="4">
    <source>
        <dbReference type="ARBA" id="ARBA00071098"/>
    </source>
</evidence>
<keyword evidence="6" id="KW-1185">Reference proteome</keyword>
<dbReference type="OMA" id="TWHAWQK"/>
<dbReference type="InterPro" id="IPR036291">
    <property type="entry name" value="NAD(P)-bd_dom_sf"/>
</dbReference>
<dbReference type="Gramene" id="RZC59401">
    <property type="protein sequence ID" value="RZC59401"/>
    <property type="gene ID" value="C5167_006700"/>
</dbReference>
<comment type="similarity">
    <text evidence="1">Belongs to the short-chain dehydrogenases/reductases (SDR) family.</text>
</comment>